<name>A0A9D2E581_9FIRM</name>
<dbReference type="SUPFAM" id="SSF53850">
    <property type="entry name" value="Periplasmic binding protein-like II"/>
    <property type="match status" value="1"/>
</dbReference>
<sequence>MKKLLALALAFAMSLSLAACGGTPASTPASEPAAPASGSSATEEKEPVNLRFYNYALSETAKADWWEETIANFEAEYDWITVEPISVDYNSMVTTLTNDLASGLTADIIYGEISWVPALADAGFIDKPENVLSPDFYAGYYPDVLSAYQYNDGIYGVPHYMTNWLIFVNKDLIEAAGLSMDNFPTTEADLKTWIETLADYYKGTDVSTIFGMTTSEVAATGMALNGLYTAFGGTLFNDDGTLADLNEATNKTALTETLDFCKYLIGNGYTQENLKLKDYRAAFGAGNVCMYIDQSWGYAQIGEVDPNAANFTVTAPLPTQMGTNGKGLSLVSAHTFLFGAGLEDSHKEAIDLFIQYCTSNEVMEGYLNNIGLAFPAHENMADVKISPILEGAAKGANNTVYQSMPAALASVQTELATAALNYCVNGMSLEDTIADYITQAEYYMNQ</sequence>
<dbReference type="Gene3D" id="3.40.190.10">
    <property type="entry name" value="Periplasmic binding protein-like II"/>
    <property type="match status" value="1"/>
</dbReference>
<dbReference type="PANTHER" id="PTHR30061:SF50">
    <property type="entry name" value="MALTOSE_MALTODEXTRIN-BINDING PERIPLASMIC PROTEIN"/>
    <property type="match status" value="1"/>
</dbReference>
<reference evidence="5" key="2">
    <citation type="submission" date="2021-04" db="EMBL/GenBank/DDBJ databases">
        <authorList>
            <person name="Gilroy R."/>
        </authorList>
    </citation>
    <scope>NUCLEOTIDE SEQUENCE</scope>
    <source>
        <strain evidence="5">ChiGjej4B4-18154</strain>
    </source>
</reference>
<dbReference type="PANTHER" id="PTHR30061">
    <property type="entry name" value="MALTOSE-BINDING PERIPLASMIC PROTEIN"/>
    <property type="match status" value="1"/>
</dbReference>
<evidence type="ECO:0000313" key="6">
    <source>
        <dbReference type="Proteomes" id="UP000824035"/>
    </source>
</evidence>
<keyword evidence="2" id="KW-0813">Transport</keyword>
<feature type="signal peptide" evidence="4">
    <location>
        <begin position="1"/>
        <end position="18"/>
    </location>
</feature>
<evidence type="ECO:0000313" key="5">
    <source>
        <dbReference type="EMBL" id="HIZ30985.1"/>
    </source>
</evidence>
<gene>
    <name evidence="5" type="ORF">H9813_07155</name>
</gene>
<dbReference type="PROSITE" id="PS51257">
    <property type="entry name" value="PROKAR_LIPOPROTEIN"/>
    <property type="match status" value="1"/>
</dbReference>
<protein>
    <submittedName>
        <fullName evidence="5">Extracellular solute-binding protein</fullName>
    </submittedName>
</protein>
<reference evidence="5" key="1">
    <citation type="journal article" date="2021" name="PeerJ">
        <title>Extensive microbial diversity within the chicken gut microbiome revealed by metagenomics and culture.</title>
        <authorList>
            <person name="Gilroy R."/>
            <person name="Ravi A."/>
            <person name="Getino M."/>
            <person name="Pursley I."/>
            <person name="Horton D.L."/>
            <person name="Alikhan N.F."/>
            <person name="Baker D."/>
            <person name="Gharbi K."/>
            <person name="Hall N."/>
            <person name="Watson M."/>
            <person name="Adriaenssens E.M."/>
            <person name="Foster-Nyarko E."/>
            <person name="Jarju S."/>
            <person name="Secka A."/>
            <person name="Antonio M."/>
            <person name="Oren A."/>
            <person name="Chaudhuri R.R."/>
            <person name="La Ragione R."/>
            <person name="Hildebrand F."/>
            <person name="Pallen M.J."/>
        </authorList>
    </citation>
    <scope>NUCLEOTIDE SEQUENCE</scope>
    <source>
        <strain evidence="5">ChiGjej4B4-18154</strain>
    </source>
</reference>
<dbReference type="Pfam" id="PF13416">
    <property type="entry name" value="SBP_bac_8"/>
    <property type="match status" value="1"/>
</dbReference>
<evidence type="ECO:0000256" key="4">
    <source>
        <dbReference type="SAM" id="SignalP"/>
    </source>
</evidence>
<dbReference type="GO" id="GO:0055052">
    <property type="term" value="C:ATP-binding cassette (ABC) transporter complex, substrate-binding subunit-containing"/>
    <property type="evidence" value="ECO:0007669"/>
    <property type="project" value="TreeGrafter"/>
</dbReference>
<dbReference type="EMBL" id="DXBV01000068">
    <property type="protein sequence ID" value="HIZ30985.1"/>
    <property type="molecule type" value="Genomic_DNA"/>
</dbReference>
<proteinExistence type="inferred from homology"/>
<comment type="caution">
    <text evidence="5">The sequence shown here is derived from an EMBL/GenBank/DDBJ whole genome shotgun (WGS) entry which is preliminary data.</text>
</comment>
<dbReference type="Proteomes" id="UP000824035">
    <property type="component" value="Unassembled WGS sequence"/>
</dbReference>
<dbReference type="GO" id="GO:0015768">
    <property type="term" value="P:maltose transport"/>
    <property type="evidence" value="ECO:0007669"/>
    <property type="project" value="TreeGrafter"/>
</dbReference>
<comment type="similarity">
    <text evidence="1">Belongs to the bacterial solute-binding protein 1 family.</text>
</comment>
<evidence type="ECO:0000256" key="3">
    <source>
        <dbReference type="ARBA" id="ARBA00022729"/>
    </source>
</evidence>
<dbReference type="InterPro" id="IPR006059">
    <property type="entry name" value="SBP"/>
</dbReference>
<dbReference type="GO" id="GO:1901982">
    <property type="term" value="F:maltose binding"/>
    <property type="evidence" value="ECO:0007669"/>
    <property type="project" value="TreeGrafter"/>
</dbReference>
<accession>A0A9D2E581</accession>
<dbReference type="GO" id="GO:0042956">
    <property type="term" value="P:maltodextrin transmembrane transport"/>
    <property type="evidence" value="ECO:0007669"/>
    <property type="project" value="TreeGrafter"/>
</dbReference>
<evidence type="ECO:0000256" key="1">
    <source>
        <dbReference type="ARBA" id="ARBA00008520"/>
    </source>
</evidence>
<organism evidence="5 6">
    <name type="scientific">Candidatus Allofournierella merdipullorum</name>
    <dbReference type="NCBI Taxonomy" id="2838595"/>
    <lineage>
        <taxon>Bacteria</taxon>
        <taxon>Bacillati</taxon>
        <taxon>Bacillota</taxon>
        <taxon>Clostridia</taxon>
        <taxon>Eubacteriales</taxon>
        <taxon>Oscillospiraceae</taxon>
        <taxon>Allofournierella</taxon>
    </lineage>
</organism>
<keyword evidence="3 4" id="KW-0732">Signal</keyword>
<evidence type="ECO:0000256" key="2">
    <source>
        <dbReference type="ARBA" id="ARBA00022448"/>
    </source>
</evidence>
<feature type="chain" id="PRO_5039699050" evidence="4">
    <location>
        <begin position="19"/>
        <end position="446"/>
    </location>
</feature>
<dbReference type="AlphaFoldDB" id="A0A9D2E581"/>